<dbReference type="InterPro" id="IPR013538">
    <property type="entry name" value="ASHA1/2-like_C"/>
</dbReference>
<comment type="caution">
    <text evidence="3">The sequence shown here is derived from an EMBL/GenBank/DDBJ whole genome shotgun (WGS) entry which is preliminary data.</text>
</comment>
<dbReference type="InterPro" id="IPR017520">
    <property type="entry name" value="CHP03086"/>
</dbReference>
<evidence type="ECO:0000259" key="2">
    <source>
        <dbReference type="Pfam" id="PF08327"/>
    </source>
</evidence>
<proteinExistence type="inferred from homology"/>
<dbReference type="AlphaFoldDB" id="A0A8E2LNB3"/>
<name>A0A8E2LNB3_9MYCO</name>
<reference evidence="4 6" key="2">
    <citation type="submission" date="2018-09" db="EMBL/GenBank/DDBJ databases">
        <authorList>
            <person name="Tagini F."/>
        </authorList>
    </citation>
    <scope>NUCLEOTIDE SEQUENCE [LARGE SCALE GENOMIC DNA]</scope>
    <source>
        <strain evidence="4 6">MK4</strain>
    </source>
</reference>
<accession>A0A8E2LNB3</accession>
<dbReference type="InterPro" id="IPR017517">
    <property type="entry name" value="Maleyloyr_isom"/>
</dbReference>
<evidence type="ECO:0000313" key="3">
    <source>
        <dbReference type="EMBL" id="ORC08286.1"/>
    </source>
</evidence>
<evidence type="ECO:0000256" key="1">
    <source>
        <dbReference type="ARBA" id="ARBA00006817"/>
    </source>
</evidence>
<gene>
    <name evidence="3" type="ORF">B4U45_18455</name>
    <name evidence="4" type="ORF">LAUMK4_00637</name>
</gene>
<dbReference type="NCBIfam" id="TIGR03083">
    <property type="entry name" value="maleylpyruvate isomerase family mycothiol-dependent enzyme"/>
    <property type="match status" value="1"/>
</dbReference>
<dbReference type="SUPFAM" id="SSF55961">
    <property type="entry name" value="Bet v1-like"/>
    <property type="match status" value="1"/>
</dbReference>
<dbReference type="CDD" id="cd07814">
    <property type="entry name" value="SRPBCC_CalC_Aha1-like"/>
    <property type="match status" value="1"/>
</dbReference>
<dbReference type="Gene3D" id="3.30.530.20">
    <property type="match status" value="1"/>
</dbReference>
<dbReference type="EMBL" id="MWQA01000001">
    <property type="protein sequence ID" value="ORC08286.1"/>
    <property type="molecule type" value="Genomic_DNA"/>
</dbReference>
<evidence type="ECO:0000313" key="4">
    <source>
        <dbReference type="EMBL" id="VAZ88255.1"/>
    </source>
</evidence>
<dbReference type="InterPro" id="IPR023393">
    <property type="entry name" value="START-like_dom_sf"/>
</dbReference>
<keyword evidence="6" id="KW-1185">Reference proteome</keyword>
<evidence type="ECO:0000313" key="5">
    <source>
        <dbReference type="Proteomes" id="UP000192335"/>
    </source>
</evidence>
<dbReference type="NCBIfam" id="TIGR03086">
    <property type="entry name" value="TIGR03086 family metal-binding protein"/>
    <property type="match status" value="1"/>
</dbReference>
<dbReference type="Proteomes" id="UP000192335">
    <property type="component" value="Unassembled WGS sequence"/>
</dbReference>
<sequence>MPYEKVVVVPSDADETFALLTRPDRLRRWMTVAARIEPRAGGAYRWTVTPGHTAVGAIMDVDPGRRVVFSWGWEDHGDPAPGDSTVTVTLTPADGGTEVRLVHDGLTEEQAAPHADGWNHYLGRLVAAALHDDAGPDDWAAVPDSLDELSCAEATLAVLQHVLRRLDTADQPRQTPCQQYNVAQLADHLLRSLAIVGSAAEAQLPPRDSTAPLETQVADAAQAVLEAWRRRGVDGMVELNTNQVPAVVPVGILCLEFLVHAWDFAIAADRHVVVSPSLSEYVLGLAGKIITPASRSSGGFDPPVATEAFAPVLDRLIAFTGRDPAPAHGSAN</sequence>
<organism evidence="3 5">
    <name type="scientific">Mycobacterium persicum</name>
    <dbReference type="NCBI Taxonomy" id="1487726"/>
    <lineage>
        <taxon>Bacteria</taxon>
        <taxon>Bacillati</taxon>
        <taxon>Actinomycetota</taxon>
        <taxon>Actinomycetes</taxon>
        <taxon>Mycobacteriales</taxon>
        <taxon>Mycobacteriaceae</taxon>
        <taxon>Mycobacterium</taxon>
    </lineage>
</organism>
<feature type="domain" description="Activator of Hsp90 ATPase homologue 1/2-like C-terminal" evidence="2">
    <location>
        <begin position="13"/>
        <end position="128"/>
    </location>
</feature>
<protein>
    <submittedName>
        <fullName evidence="3">TIGR03086 family protein</fullName>
    </submittedName>
</protein>
<dbReference type="Pfam" id="PF08327">
    <property type="entry name" value="AHSA1"/>
    <property type="match status" value="1"/>
</dbReference>
<dbReference type="SUPFAM" id="SSF109854">
    <property type="entry name" value="DinB/YfiT-like putative metalloenzymes"/>
    <property type="match status" value="1"/>
</dbReference>
<reference evidence="3 5" key="1">
    <citation type="submission" date="2017-02" db="EMBL/GenBank/DDBJ databases">
        <title>Mycobacterium kansasii genomes.</title>
        <authorList>
            <person name="Borowka P."/>
            <person name="Strapagiel D."/>
            <person name="Marciniak B."/>
            <person name="Lach J."/>
            <person name="Bakula Z."/>
            <person name="Van Ingen J."/>
            <person name="Safianowska A."/>
            <person name="Brzostek A."/>
            <person name="Dziadek J."/>
            <person name="Jagielski T."/>
        </authorList>
    </citation>
    <scope>NUCLEOTIDE SEQUENCE [LARGE SCALE GENOMIC DNA]</scope>
    <source>
        <strain evidence="3 5">12MK</strain>
    </source>
</reference>
<dbReference type="Proteomes" id="UP000271464">
    <property type="component" value="Unassembled WGS sequence"/>
</dbReference>
<dbReference type="EMBL" id="UPHM01000014">
    <property type="protein sequence ID" value="VAZ88255.1"/>
    <property type="molecule type" value="Genomic_DNA"/>
</dbReference>
<evidence type="ECO:0000313" key="6">
    <source>
        <dbReference type="Proteomes" id="UP000271464"/>
    </source>
</evidence>
<comment type="similarity">
    <text evidence="1">Belongs to the AHA1 family.</text>
</comment>
<dbReference type="InterPro" id="IPR034660">
    <property type="entry name" value="DinB/YfiT-like"/>
</dbReference>